<dbReference type="InterPro" id="IPR036508">
    <property type="entry name" value="Chitin-bd_dom_sf"/>
</dbReference>
<dbReference type="PANTHER" id="PTHR21523:SF47">
    <property type="entry name" value="SALIVARY GLUE PROTEIN SGS-3"/>
    <property type="match status" value="1"/>
</dbReference>
<organism evidence="3 4">
    <name type="scientific">Anopheles maculatus</name>
    <dbReference type="NCBI Taxonomy" id="74869"/>
    <lineage>
        <taxon>Eukaryota</taxon>
        <taxon>Metazoa</taxon>
        <taxon>Ecdysozoa</taxon>
        <taxon>Arthropoda</taxon>
        <taxon>Hexapoda</taxon>
        <taxon>Insecta</taxon>
        <taxon>Pterygota</taxon>
        <taxon>Neoptera</taxon>
        <taxon>Endopterygota</taxon>
        <taxon>Diptera</taxon>
        <taxon>Nematocera</taxon>
        <taxon>Culicoidea</taxon>
        <taxon>Culicidae</taxon>
        <taxon>Anophelinae</taxon>
        <taxon>Anopheles</taxon>
        <taxon>Anopheles maculatus group</taxon>
    </lineage>
</organism>
<keyword evidence="2" id="KW-0732">Signal</keyword>
<dbReference type="VEuPathDB" id="VectorBase:AMAM003039"/>
<evidence type="ECO:0000256" key="1">
    <source>
        <dbReference type="SAM" id="MobiDB-lite"/>
    </source>
</evidence>
<keyword evidence="4" id="KW-1185">Reference proteome</keyword>
<evidence type="ECO:0000256" key="2">
    <source>
        <dbReference type="SAM" id="SignalP"/>
    </source>
</evidence>
<reference evidence="4" key="1">
    <citation type="submission" date="2013-09" db="EMBL/GenBank/DDBJ databases">
        <title>The Genome Sequence of Anopheles maculatus species B.</title>
        <authorList>
            <consortium name="The Broad Institute Genomics Platform"/>
            <person name="Neafsey D.E."/>
            <person name="Besansky N."/>
            <person name="Howell P."/>
            <person name="Walton C."/>
            <person name="Young S.K."/>
            <person name="Zeng Q."/>
            <person name="Gargeya S."/>
            <person name="Fitzgerald M."/>
            <person name="Haas B."/>
            <person name="Abouelleil A."/>
            <person name="Allen A.W."/>
            <person name="Alvarado L."/>
            <person name="Arachchi H.M."/>
            <person name="Berlin A.M."/>
            <person name="Chapman S.B."/>
            <person name="Gainer-Dewar J."/>
            <person name="Goldberg J."/>
            <person name="Griggs A."/>
            <person name="Gujja S."/>
            <person name="Hansen M."/>
            <person name="Howarth C."/>
            <person name="Imamovic A."/>
            <person name="Ireland A."/>
            <person name="Larimer J."/>
            <person name="McCowan C."/>
            <person name="Murphy C."/>
            <person name="Pearson M."/>
            <person name="Poon T.W."/>
            <person name="Priest M."/>
            <person name="Roberts A."/>
            <person name="Saif S."/>
            <person name="Shea T."/>
            <person name="Sisk P."/>
            <person name="Sykes S."/>
            <person name="Wortman J."/>
            <person name="Nusbaum C."/>
            <person name="Birren B."/>
        </authorList>
    </citation>
    <scope>NUCLEOTIDE SEQUENCE [LARGE SCALE GENOMIC DNA]</scope>
    <source>
        <strain evidence="4">maculatus3</strain>
    </source>
</reference>
<evidence type="ECO:0000313" key="3">
    <source>
        <dbReference type="EnsemblMetazoa" id="AMAM003039-PA"/>
    </source>
</evidence>
<sequence>MASSGGSWSRLCTLGIFLLVIECCISEHQPANANLCQPRCWSNERDERSRWPASASINQYWECLVDGGEWYAQLRTCPLHGMWFDADSQQCASTSSNEPFDQDVACRRRYPTIGQQLADGNELCPEPSCATQELIETLWGYPDPSYFLQCRPVPDGTWRLQLMPCAPGTWFHFGHQVCVIPELWEACDGTEGEDSPTTPVITTPAPTTPEITTPEITTPAVTTPEITTPEITTPELTTPEI</sequence>
<feature type="chain" id="PRO_5008135559" description="Chitin-binding type-2 domain-containing protein" evidence="2">
    <location>
        <begin position="27"/>
        <end position="241"/>
    </location>
</feature>
<reference evidence="3" key="2">
    <citation type="submission" date="2020-05" db="UniProtKB">
        <authorList>
            <consortium name="EnsemblMetazoa"/>
        </authorList>
    </citation>
    <scope>IDENTIFICATION</scope>
    <source>
        <strain evidence="3">maculatus3</strain>
    </source>
</reference>
<evidence type="ECO:0000313" key="4">
    <source>
        <dbReference type="Proteomes" id="UP000075901"/>
    </source>
</evidence>
<evidence type="ECO:0008006" key="5">
    <source>
        <dbReference type="Google" id="ProtNLM"/>
    </source>
</evidence>
<name>A0A182SAR2_9DIPT</name>
<dbReference type="SUPFAM" id="SSF57625">
    <property type="entry name" value="Invertebrate chitin-binding proteins"/>
    <property type="match status" value="1"/>
</dbReference>
<feature type="compositionally biased region" description="Low complexity" evidence="1">
    <location>
        <begin position="196"/>
        <end position="241"/>
    </location>
</feature>
<dbReference type="EnsemblMetazoa" id="AMAM003039-RA">
    <property type="protein sequence ID" value="AMAM003039-PA"/>
    <property type="gene ID" value="AMAM003039"/>
</dbReference>
<dbReference type="Proteomes" id="UP000075901">
    <property type="component" value="Unassembled WGS sequence"/>
</dbReference>
<protein>
    <recommendedName>
        <fullName evidence="5">Chitin-binding type-2 domain-containing protein</fullName>
    </recommendedName>
</protein>
<proteinExistence type="predicted"/>
<feature type="region of interest" description="Disordered" evidence="1">
    <location>
        <begin position="189"/>
        <end position="241"/>
    </location>
</feature>
<dbReference type="GO" id="GO:0008061">
    <property type="term" value="F:chitin binding"/>
    <property type="evidence" value="ECO:0007669"/>
    <property type="project" value="InterPro"/>
</dbReference>
<accession>A0A182SAR2</accession>
<dbReference type="PANTHER" id="PTHR21523">
    <property type="match status" value="1"/>
</dbReference>
<dbReference type="AlphaFoldDB" id="A0A182SAR2"/>
<feature type="signal peptide" evidence="2">
    <location>
        <begin position="1"/>
        <end position="26"/>
    </location>
</feature>